<proteinExistence type="predicted"/>
<name>A0A4D7AYX8_9FIRM</name>
<organism evidence="1 2">
    <name type="scientific">Dysosmobacter welbionis</name>
    <dbReference type="NCBI Taxonomy" id="2093857"/>
    <lineage>
        <taxon>Bacteria</taxon>
        <taxon>Bacillati</taxon>
        <taxon>Bacillota</taxon>
        <taxon>Clostridia</taxon>
        <taxon>Eubacteriales</taxon>
        <taxon>Oscillospiraceae</taxon>
        <taxon>Dysosmobacter</taxon>
    </lineage>
</organism>
<gene>
    <name evidence="1" type="ORF">EIO64_06870</name>
</gene>
<dbReference type="EMBL" id="CP034413">
    <property type="protein sequence ID" value="QCI58982.1"/>
    <property type="molecule type" value="Genomic_DNA"/>
</dbReference>
<dbReference type="KEGG" id="obj:EIO64_06870"/>
<reference evidence="2" key="1">
    <citation type="submission" date="2018-12" db="EMBL/GenBank/DDBJ databases">
        <title>Dusodibacter welbiota gen. nov., sp. nov., isolated from human faeces and emended description of the Oscillibacter genus.</title>
        <authorList>
            <person name="Le Roy T."/>
            <person name="Van der Smissen P."/>
            <person name="Delzenne N."/>
            <person name="Muccioli G."/>
            <person name="Collet J.F."/>
            <person name="Cani P.D."/>
        </authorList>
    </citation>
    <scope>NUCLEOTIDE SEQUENCE [LARGE SCALE GENOMIC DNA]</scope>
    <source>
        <strain evidence="2">J115</strain>
    </source>
</reference>
<evidence type="ECO:0000313" key="1">
    <source>
        <dbReference type="EMBL" id="QCI58982.1"/>
    </source>
</evidence>
<accession>A0A4D7AYX8</accession>
<sequence>MSKIHHDDTVNLIGCEHGFYIFGGRPYIQMLKTIKKVVEERTGNYNVRLRCVMYRTPMEGKEVVEYYNLMEEFEGNVEYVAAYDKAVPIKTRVGTVYGLEKCYDADKMIFAAYDDPREVYCSMYYRRVFKAFTMDMARFETRNLYHHAFGTAIGHGPISNIVPTAIYDSDYVQSKWVFGTILRTTPAGVSGIDADNNLYAIDDRMMIENLKWYPYMHQLLISLKDYSIVCDGSRWPYYTAAAGIIAGVNTAGWQDHYDIDKRFSALDLRALPTNEGLKAIVYNQTWVGINVTWPMTLPTIFVGKDQLDMWIEDPNNRGIENWKYTMLEDTLPDAIKKAAEIAGSDKVVLYDGSFGFLNCSRSAAEELFENAPKIRKWVDEELYPKYMKQRGLEIPDYMK</sequence>
<dbReference type="RefSeq" id="WP_136891056.1">
    <property type="nucleotide sequence ID" value="NZ_CP034413.3"/>
</dbReference>
<evidence type="ECO:0000313" key="2">
    <source>
        <dbReference type="Proteomes" id="UP000298642"/>
    </source>
</evidence>
<protein>
    <submittedName>
        <fullName evidence="1">Uncharacterized protein</fullName>
    </submittedName>
</protein>
<dbReference type="AlphaFoldDB" id="A0A4D7AYX8"/>
<keyword evidence="2" id="KW-1185">Reference proteome</keyword>
<dbReference type="Proteomes" id="UP000298642">
    <property type="component" value="Chromosome"/>
</dbReference>